<dbReference type="PANTHER" id="PTHR37299:SF1">
    <property type="entry name" value="STAGE 0 SPORULATION PROTEIN A HOMOLOG"/>
    <property type="match status" value="1"/>
</dbReference>
<comment type="caution">
    <text evidence="4">The sequence shown here is derived from an EMBL/GenBank/DDBJ whole genome shotgun (WGS) entry which is preliminary data.</text>
</comment>
<keyword evidence="1" id="KW-0597">Phosphoprotein</keyword>
<dbReference type="Gene3D" id="2.40.50.1020">
    <property type="entry name" value="LytTr DNA-binding domain"/>
    <property type="match status" value="1"/>
</dbReference>
<evidence type="ECO:0000259" key="2">
    <source>
        <dbReference type="PROSITE" id="PS50110"/>
    </source>
</evidence>
<sequence>MRCIAVDDEKWVLDLLVDNISRVPFLQLAGRCKNALEAIELLHREEVDLIFLDIQMPGLNGIQFVQSLQHPPMIVFVTAYKEHAWEGFELAAVDYLLKPVSFERFLKACNKAHELFRLQQKPVATKELPASFFVYVEYNQVKITIADILYIEGMKDYVKIFLTTGTKPVITKMSLKALEDKLLPYRLVRIHKSYIIAADKVTALKRDIICLGNIELPLSDSYRPAVEALLSLNK</sequence>
<dbReference type="GO" id="GO:0000156">
    <property type="term" value="F:phosphorelay response regulator activity"/>
    <property type="evidence" value="ECO:0007669"/>
    <property type="project" value="InterPro"/>
</dbReference>
<feature type="modified residue" description="4-aspartylphosphate" evidence="1">
    <location>
        <position position="53"/>
    </location>
</feature>
<feature type="domain" description="Response regulatory" evidence="2">
    <location>
        <begin position="2"/>
        <end position="113"/>
    </location>
</feature>
<evidence type="ECO:0000313" key="4">
    <source>
        <dbReference type="EMBL" id="OQP57308.1"/>
    </source>
</evidence>
<keyword evidence="5" id="KW-1185">Reference proteome</keyword>
<dbReference type="SUPFAM" id="SSF52172">
    <property type="entry name" value="CheY-like"/>
    <property type="match status" value="1"/>
</dbReference>
<dbReference type="InterPro" id="IPR046947">
    <property type="entry name" value="LytR-like"/>
</dbReference>
<evidence type="ECO:0000259" key="3">
    <source>
        <dbReference type="PROSITE" id="PS50930"/>
    </source>
</evidence>
<protein>
    <submittedName>
        <fullName evidence="4">DNA-binding response regulator</fullName>
    </submittedName>
</protein>
<dbReference type="PROSITE" id="PS50930">
    <property type="entry name" value="HTH_LYTTR"/>
    <property type="match status" value="1"/>
</dbReference>
<name>A0A1V9FG18_9BACT</name>
<reference evidence="4 5" key="1">
    <citation type="submission" date="2016-03" db="EMBL/GenBank/DDBJ databases">
        <title>Niastella vici sp. nov., isolated from farmland soil.</title>
        <authorList>
            <person name="Chen L."/>
            <person name="Wang D."/>
            <person name="Yang S."/>
            <person name="Wang G."/>
        </authorList>
    </citation>
    <scope>NUCLEOTIDE SEQUENCE [LARGE SCALE GENOMIC DNA]</scope>
    <source>
        <strain evidence="4 5">DJ57</strain>
    </source>
</reference>
<dbReference type="Pfam" id="PF00072">
    <property type="entry name" value="Response_reg"/>
    <property type="match status" value="1"/>
</dbReference>
<keyword evidence="4" id="KW-0238">DNA-binding</keyword>
<dbReference type="PANTHER" id="PTHR37299">
    <property type="entry name" value="TRANSCRIPTIONAL REGULATOR-RELATED"/>
    <property type="match status" value="1"/>
</dbReference>
<dbReference type="PROSITE" id="PS50110">
    <property type="entry name" value="RESPONSE_REGULATORY"/>
    <property type="match status" value="1"/>
</dbReference>
<dbReference type="AlphaFoldDB" id="A0A1V9FG18"/>
<evidence type="ECO:0000256" key="1">
    <source>
        <dbReference type="PROSITE-ProRule" id="PRU00169"/>
    </source>
</evidence>
<organism evidence="4 5">
    <name type="scientific">Niastella vici</name>
    <dbReference type="NCBI Taxonomy" id="1703345"/>
    <lineage>
        <taxon>Bacteria</taxon>
        <taxon>Pseudomonadati</taxon>
        <taxon>Bacteroidota</taxon>
        <taxon>Chitinophagia</taxon>
        <taxon>Chitinophagales</taxon>
        <taxon>Chitinophagaceae</taxon>
        <taxon>Niastella</taxon>
    </lineage>
</organism>
<dbReference type="Proteomes" id="UP000192796">
    <property type="component" value="Unassembled WGS sequence"/>
</dbReference>
<accession>A0A1V9FG18</accession>
<dbReference type="InterPro" id="IPR007492">
    <property type="entry name" value="LytTR_DNA-bd_dom"/>
</dbReference>
<feature type="domain" description="HTH LytTR-type" evidence="3">
    <location>
        <begin position="132"/>
        <end position="232"/>
    </location>
</feature>
<dbReference type="SMART" id="SM00850">
    <property type="entry name" value="LytTR"/>
    <property type="match status" value="1"/>
</dbReference>
<dbReference type="STRING" id="1703345.A3860_11040"/>
<dbReference type="Gene3D" id="3.40.50.2300">
    <property type="match status" value="1"/>
</dbReference>
<dbReference type="Pfam" id="PF04397">
    <property type="entry name" value="LytTR"/>
    <property type="match status" value="1"/>
</dbReference>
<dbReference type="SMART" id="SM00448">
    <property type="entry name" value="REC"/>
    <property type="match status" value="1"/>
</dbReference>
<dbReference type="InterPro" id="IPR011006">
    <property type="entry name" value="CheY-like_superfamily"/>
</dbReference>
<dbReference type="EMBL" id="LVYD01000124">
    <property type="protein sequence ID" value="OQP57308.1"/>
    <property type="molecule type" value="Genomic_DNA"/>
</dbReference>
<evidence type="ECO:0000313" key="5">
    <source>
        <dbReference type="Proteomes" id="UP000192796"/>
    </source>
</evidence>
<dbReference type="GO" id="GO:0003677">
    <property type="term" value="F:DNA binding"/>
    <property type="evidence" value="ECO:0007669"/>
    <property type="project" value="UniProtKB-KW"/>
</dbReference>
<dbReference type="InterPro" id="IPR001789">
    <property type="entry name" value="Sig_transdc_resp-reg_receiver"/>
</dbReference>
<proteinExistence type="predicted"/>
<gene>
    <name evidence="4" type="ORF">A3860_11040</name>
</gene>